<dbReference type="PANTHER" id="PTHR12029">
    <property type="entry name" value="RNA METHYLTRANSFERASE"/>
    <property type="match status" value="1"/>
</dbReference>
<dbReference type="PANTHER" id="PTHR12029:SF11">
    <property type="entry name" value="METHYLTRANSFERASE TARBP1-RELATED"/>
    <property type="match status" value="1"/>
</dbReference>
<proteinExistence type="predicted"/>
<name>A0ABM1Z2E7_AEDAL</name>
<reference evidence="5" key="1">
    <citation type="journal article" date="2015" name="Proc. Natl. Acad. Sci. U.S.A.">
        <title>Genome sequence of the Asian Tiger mosquito, Aedes albopictus, reveals insights into its biology, genetics, and evolution.</title>
        <authorList>
            <person name="Chen X.G."/>
            <person name="Jiang X."/>
            <person name="Gu J."/>
            <person name="Xu M."/>
            <person name="Wu Y."/>
            <person name="Deng Y."/>
            <person name="Zhang C."/>
            <person name="Bonizzoni M."/>
            <person name="Dermauw W."/>
            <person name="Vontas J."/>
            <person name="Armbruster P."/>
            <person name="Huang X."/>
            <person name="Yang Y."/>
            <person name="Zhang H."/>
            <person name="He W."/>
            <person name="Peng H."/>
            <person name="Liu Y."/>
            <person name="Wu K."/>
            <person name="Chen J."/>
            <person name="Lirakis M."/>
            <person name="Topalis P."/>
            <person name="Van Leeuwen T."/>
            <person name="Hall A.B."/>
            <person name="Jiang X."/>
            <person name="Thorpe C."/>
            <person name="Mueller R.L."/>
            <person name="Sun C."/>
            <person name="Waterhouse R.M."/>
            <person name="Yan G."/>
            <person name="Tu Z.J."/>
            <person name="Fang X."/>
            <person name="James A.A."/>
        </authorList>
    </citation>
    <scope>NUCLEOTIDE SEQUENCE [LARGE SCALE GENOMIC DNA]</scope>
    <source>
        <strain evidence="5">Foshan</strain>
    </source>
</reference>
<dbReference type="InterPro" id="IPR029026">
    <property type="entry name" value="tRNA_m1G_MTases_N"/>
</dbReference>
<dbReference type="EnsemblMetazoa" id="AALFPA23_014357.R20864">
    <property type="protein sequence ID" value="AALFPA23_014357.P20864"/>
    <property type="gene ID" value="AALFPA23_014357"/>
</dbReference>
<dbReference type="InterPro" id="IPR045330">
    <property type="entry name" value="TRM3/TARBP1"/>
</dbReference>
<evidence type="ECO:0000313" key="5">
    <source>
        <dbReference type="Proteomes" id="UP000069940"/>
    </source>
</evidence>
<evidence type="ECO:0000256" key="2">
    <source>
        <dbReference type="ARBA" id="ARBA00022679"/>
    </source>
</evidence>
<dbReference type="RefSeq" id="XP_029734636.2">
    <property type="nucleotide sequence ID" value="XM_029878776.2"/>
</dbReference>
<reference evidence="4" key="2">
    <citation type="submission" date="2025-05" db="UniProtKB">
        <authorList>
            <consortium name="EnsemblMetazoa"/>
        </authorList>
    </citation>
    <scope>IDENTIFICATION</scope>
    <source>
        <strain evidence="4">Foshan</strain>
    </source>
</reference>
<dbReference type="Pfam" id="PF00588">
    <property type="entry name" value="SpoU_methylase"/>
    <property type="match status" value="1"/>
</dbReference>
<accession>A0ABM1Z2E7</accession>
<sequence length="1391" mass="160126">MCALHRKNFVSGLTSRDVSQCQQLLLFARKDPQFEANVSRLEKPALEATLSLLVLKFRQKESGGTGLDTTDRVISMDKVFELVEQNHLILQKDHECLKLLLNILALAAMLEDKSAAKFESFVDKMQSIFFELPVFYEILRTLLLVAQERTQLQDGFRQLRACVLVKNLHSNSHYIRMKSLECLQLLLNFNPEVVNLWHEVIEDDWYIAQEHRIFMLCHLVETVVQKKDEDSIQRIVKSTKTWELIRASCESEDQLSRKQALSIIKSVVASSRFIKNPVTIDLFKWNQSDAKKLTEEWHCFVTIVEALNELQTHLVMPSLPLIEKLSQIGEDWKSLILTLILKHENLAVCSWGIDYMLESNRLLIVRRSELDILMLQALNKTMVGRFQEFEKTKRLLVRYYRDTIDEKSLNTLISGKWKPVLLLCILEVLDHLLDADAAFHDLVSNCELRLLLDQCLEVKNVNLRFLASLQLSHIVLKLSISRTIPLSSAMTYLLPSLERVIQHKFTQFEEWNQVQSLIDDDCFEDLLSWVSSTEDNTLIRYVLVPYLQNERTSTELRLKRIVKQDLLLAIRILHYEGNLSFSEAELKYNLESLLEDFTQDTDIKITLKSLAILKEVAQNVHLLPLIEDINQRLAEILRQRLDELKYTSPDIAVTVQLVHLFVLLERVDMVDLFFATFSLDELIKTSEMHRSRHSLYESAASTVSGIFLFRLRCHSGDVSVKNRIVEDFAKLMAIGDAHVLFNTKEMVSFMFENKMINLNEDSEFDRLQSVISHGNKCVKEYPEMMNSFVDILFAPCVAVAESQARGTNRWMNTVVSNWCEFPLPLFAEWRIPANVIFEKVLLLPIETLLDWNLFGSCLMIGLLFGKAHEREQRIVDEACKASNFFATSLFNLPIQLQADGRIRVLCVLFLYRLANPSHPDATLFLLKLERMLVEEFLRITKAKERYYADSETHRQKLRIIQALCVVFKLTGTKPYSLLEVVLYETNQPNINYLIELILADSSIDTLTIINSLKNDKVKVSGVQSVFIILWLRCCKTKYLDAEYIYFLLPWTMAQNFSTRLYAQIIIAKLLEKFYDKPDKAEHCPFSNIYSAVISYRKTGNAEKNLEKCTKDFRFNSMFDYDNLLTLENVFHNIPKVSGMAAEDVFDTKFLKECFEALQLDVVNLGVAVEFEEVAASEKKENVLLNQNCGGSDHIQKKIVPLKCLMPTEDLLADIPQNRRLKKDFRFGMIVVASLVNRLPNLGGLARSSEVFGVKQFIVNSLKDLENKEFQALSMTAEKWLNVAELKSFQIVDYLREMKSKGYQIVGAEQTTGSRLINEVCLPQNSILVLGHEKEGLPAHIISHLDIIVEIPQYGVVRSLNVHVAGAIIMHRYATQHFNSNDWDSEVCSVPG</sequence>
<evidence type="ECO:0000256" key="1">
    <source>
        <dbReference type="ARBA" id="ARBA00022603"/>
    </source>
</evidence>
<dbReference type="CDD" id="cd18091">
    <property type="entry name" value="SpoU-like_TRM3-like"/>
    <property type="match status" value="1"/>
</dbReference>
<feature type="domain" description="tRNA/rRNA methyltransferase SpoU type" evidence="3">
    <location>
        <begin position="1228"/>
        <end position="1370"/>
    </location>
</feature>
<keyword evidence="5" id="KW-1185">Reference proteome</keyword>
<dbReference type="SUPFAM" id="SSF75217">
    <property type="entry name" value="alpha/beta knot"/>
    <property type="match status" value="1"/>
</dbReference>
<keyword evidence="1" id="KW-0489">Methyltransferase</keyword>
<dbReference type="Proteomes" id="UP000069940">
    <property type="component" value="Unassembled WGS sequence"/>
</dbReference>
<dbReference type="InterPro" id="IPR044748">
    <property type="entry name" value="Trm3/TARBP1_C"/>
</dbReference>
<keyword evidence="2" id="KW-0808">Transferase</keyword>
<evidence type="ECO:0000259" key="3">
    <source>
        <dbReference type="Pfam" id="PF00588"/>
    </source>
</evidence>
<evidence type="ECO:0000313" key="4">
    <source>
        <dbReference type="EnsemblMetazoa" id="AALFPA23_014357.P20864"/>
    </source>
</evidence>
<organism evidence="4 5">
    <name type="scientific">Aedes albopictus</name>
    <name type="common">Asian tiger mosquito</name>
    <name type="synonym">Stegomyia albopicta</name>
    <dbReference type="NCBI Taxonomy" id="7160"/>
    <lineage>
        <taxon>Eukaryota</taxon>
        <taxon>Metazoa</taxon>
        <taxon>Ecdysozoa</taxon>
        <taxon>Arthropoda</taxon>
        <taxon>Hexapoda</taxon>
        <taxon>Insecta</taxon>
        <taxon>Pterygota</taxon>
        <taxon>Neoptera</taxon>
        <taxon>Endopterygota</taxon>
        <taxon>Diptera</taxon>
        <taxon>Nematocera</taxon>
        <taxon>Culicoidea</taxon>
        <taxon>Culicidae</taxon>
        <taxon>Culicinae</taxon>
        <taxon>Aedini</taxon>
        <taxon>Aedes</taxon>
        <taxon>Stegomyia</taxon>
    </lineage>
</organism>
<dbReference type="GeneID" id="109425704"/>
<dbReference type="Gene3D" id="3.40.1280.10">
    <property type="match status" value="1"/>
</dbReference>
<dbReference type="InterPro" id="IPR029028">
    <property type="entry name" value="Alpha/beta_knot_MTases"/>
</dbReference>
<dbReference type="InterPro" id="IPR001537">
    <property type="entry name" value="SpoU_MeTrfase"/>
</dbReference>
<protein>
    <recommendedName>
        <fullName evidence="3">tRNA/rRNA methyltransferase SpoU type domain-containing protein</fullName>
    </recommendedName>
</protein>